<name>A0A1Q2KX44_9BACL</name>
<evidence type="ECO:0000259" key="3">
    <source>
        <dbReference type="PROSITE" id="PS51462"/>
    </source>
</evidence>
<dbReference type="Pfam" id="PF00293">
    <property type="entry name" value="NUDIX"/>
    <property type="match status" value="1"/>
</dbReference>
<dbReference type="PRINTS" id="PR00502">
    <property type="entry name" value="NUDIXFAMILY"/>
</dbReference>
<evidence type="ECO:0000313" key="5">
    <source>
        <dbReference type="Proteomes" id="UP000188184"/>
    </source>
</evidence>
<dbReference type="OrthoDB" id="9131041at2"/>
<dbReference type="KEGG" id="pmar:B0X71_06410"/>
<dbReference type="AlphaFoldDB" id="A0A1Q2KX44"/>
<keyword evidence="5" id="KW-1185">Reference proteome</keyword>
<dbReference type="Gene3D" id="3.90.79.10">
    <property type="entry name" value="Nucleoside Triphosphate Pyrophosphohydrolase"/>
    <property type="match status" value="1"/>
</dbReference>
<dbReference type="SUPFAM" id="SSF55811">
    <property type="entry name" value="Nudix"/>
    <property type="match status" value="1"/>
</dbReference>
<evidence type="ECO:0000256" key="2">
    <source>
        <dbReference type="RuleBase" id="RU003476"/>
    </source>
</evidence>
<organism evidence="4 5">
    <name type="scientific">Planococcus lenghuensis</name>
    <dbReference type="NCBI Taxonomy" id="2213202"/>
    <lineage>
        <taxon>Bacteria</taxon>
        <taxon>Bacillati</taxon>
        <taxon>Bacillota</taxon>
        <taxon>Bacilli</taxon>
        <taxon>Bacillales</taxon>
        <taxon>Caryophanaceae</taxon>
        <taxon>Planococcus</taxon>
    </lineage>
</organism>
<accession>A0A1Q2KX44</accession>
<reference evidence="4 5" key="1">
    <citation type="submission" date="2017-02" db="EMBL/GenBank/DDBJ databases">
        <title>The complete genomic sequence of a novel cold adapted crude oil-degrading bacterium Planococcus qaidamina Y42.</title>
        <authorList>
            <person name="Yang R."/>
        </authorList>
    </citation>
    <scope>NUCLEOTIDE SEQUENCE [LARGE SCALE GENOMIC DNA]</scope>
    <source>
        <strain evidence="4 5">Y42</strain>
    </source>
</reference>
<dbReference type="EMBL" id="CP019640">
    <property type="protein sequence ID" value="AQQ52749.1"/>
    <property type="molecule type" value="Genomic_DNA"/>
</dbReference>
<feature type="domain" description="Nudix hydrolase" evidence="3">
    <location>
        <begin position="20"/>
        <end position="145"/>
    </location>
</feature>
<proteinExistence type="inferred from homology"/>
<sequence>MKYRDLNGFECRLSFEKGKSCIKSRHVIVLAQYEGKWLLTDHPVRGLEFPGGKRERGETLEEAAVRETYEETGGVLKSLKWVGEYKVMAERPFVKTAFLAIVERLEKIPLAETRGAVLVKELDFNDRYSFLMKDEGMKELIRIAVFEHKKARQEPGSS</sequence>
<dbReference type="GO" id="GO:0016787">
    <property type="term" value="F:hydrolase activity"/>
    <property type="evidence" value="ECO:0007669"/>
    <property type="project" value="UniProtKB-KW"/>
</dbReference>
<evidence type="ECO:0000313" key="4">
    <source>
        <dbReference type="EMBL" id="AQQ52749.1"/>
    </source>
</evidence>
<evidence type="ECO:0000256" key="1">
    <source>
        <dbReference type="ARBA" id="ARBA00022801"/>
    </source>
</evidence>
<dbReference type="PROSITE" id="PS51462">
    <property type="entry name" value="NUDIX"/>
    <property type="match status" value="1"/>
</dbReference>
<dbReference type="InterPro" id="IPR020084">
    <property type="entry name" value="NUDIX_hydrolase_CS"/>
</dbReference>
<keyword evidence="1 2" id="KW-0378">Hydrolase</keyword>
<dbReference type="Proteomes" id="UP000188184">
    <property type="component" value="Chromosome"/>
</dbReference>
<dbReference type="InterPro" id="IPR000086">
    <property type="entry name" value="NUDIX_hydrolase_dom"/>
</dbReference>
<comment type="similarity">
    <text evidence="2">Belongs to the Nudix hydrolase family.</text>
</comment>
<dbReference type="PROSITE" id="PS00893">
    <property type="entry name" value="NUDIX_BOX"/>
    <property type="match status" value="1"/>
</dbReference>
<dbReference type="RefSeq" id="WP_077588629.1">
    <property type="nucleotide sequence ID" value="NZ_CP019640.1"/>
</dbReference>
<gene>
    <name evidence="4" type="ORF">B0X71_06410</name>
</gene>
<dbReference type="InterPro" id="IPR020476">
    <property type="entry name" value="Nudix_hydrolase"/>
</dbReference>
<protein>
    <submittedName>
        <fullName evidence="4">Nucleoside triphosphatase YtkD</fullName>
    </submittedName>
</protein>
<dbReference type="InterPro" id="IPR015797">
    <property type="entry name" value="NUDIX_hydrolase-like_dom_sf"/>
</dbReference>